<dbReference type="Proteomes" id="UP000318943">
    <property type="component" value="Unassembled WGS sequence"/>
</dbReference>
<reference evidence="1 2" key="1">
    <citation type="submission" date="2019-05" db="EMBL/GenBank/DDBJ databases">
        <title>Whole genome sequence analysis of Cupriavidus campinensis S14E4C strain.</title>
        <authorList>
            <person name="Abbaszade G."/>
            <person name="Szabo A."/>
            <person name="Toumi M."/>
            <person name="Toth E."/>
        </authorList>
    </citation>
    <scope>NUCLEOTIDE SEQUENCE [LARGE SCALE GENOMIC DNA]</scope>
    <source>
        <strain evidence="1 2">S14E4C</strain>
    </source>
</reference>
<comment type="caution">
    <text evidence="1">The sequence shown here is derived from an EMBL/GenBank/DDBJ whole genome shotgun (WGS) entry which is preliminary data.</text>
</comment>
<gene>
    <name evidence="1" type="ORF">FGG12_05510</name>
</gene>
<evidence type="ECO:0000313" key="2">
    <source>
        <dbReference type="Proteomes" id="UP000318943"/>
    </source>
</evidence>
<proteinExistence type="predicted"/>
<keyword evidence="2" id="KW-1185">Reference proteome</keyword>
<accession>A0ABY3ESI5</accession>
<organism evidence="1 2">
    <name type="scientific">Cupriavidus campinensis</name>
    <dbReference type="NCBI Taxonomy" id="151783"/>
    <lineage>
        <taxon>Bacteria</taxon>
        <taxon>Pseudomonadati</taxon>
        <taxon>Pseudomonadota</taxon>
        <taxon>Betaproteobacteria</taxon>
        <taxon>Burkholderiales</taxon>
        <taxon>Burkholderiaceae</taxon>
        <taxon>Cupriavidus</taxon>
    </lineage>
</organism>
<name>A0ABY3ESI5_9BURK</name>
<evidence type="ECO:0000313" key="1">
    <source>
        <dbReference type="EMBL" id="TSP13933.1"/>
    </source>
</evidence>
<dbReference type="RefSeq" id="WP_144196626.1">
    <property type="nucleotide sequence ID" value="NZ_VCIZ01000002.1"/>
</dbReference>
<sequence length="94" mass="10906">MTQKPTEQQEEKKRYSYFLRPAAQDKLFALAKKHMLPVGDALEVIIDNLDEQVIGAKLDEYRRNKGLKRGEKSELFKKFQTLTPEQLALLEKLG</sequence>
<dbReference type="EMBL" id="VCIZ01000002">
    <property type="protein sequence ID" value="TSP13933.1"/>
    <property type="molecule type" value="Genomic_DNA"/>
</dbReference>
<protein>
    <submittedName>
        <fullName evidence="1">Uncharacterized protein</fullName>
    </submittedName>
</protein>